<dbReference type="AlphaFoldDB" id="A0A8S2E5Q3"/>
<comment type="caution">
    <text evidence="1">The sequence shown here is derived from an EMBL/GenBank/DDBJ whole genome shotgun (WGS) entry which is preliminary data.</text>
</comment>
<dbReference type="Proteomes" id="UP000682733">
    <property type="component" value="Unassembled WGS sequence"/>
</dbReference>
<reference evidence="1" key="1">
    <citation type="submission" date="2021-02" db="EMBL/GenBank/DDBJ databases">
        <authorList>
            <person name="Nowell W R."/>
        </authorList>
    </citation>
    <scope>NUCLEOTIDE SEQUENCE</scope>
</reference>
<protein>
    <submittedName>
        <fullName evidence="1">Uncharacterized protein</fullName>
    </submittedName>
</protein>
<sequence length="148" mass="16706">MPFPVRFVLGFGHFGDPLASLPLFLVYTIINDSRKLKKLEKRAYSGHPKAMSTPQELINTAVQLSYSYNFQSNQGTIVVDNLIFLTTFIIPSHLAYTPICTSQACHSDLINKVQQRIKAEITKIIVFTFTDDNGRLFTFQAGLLFVCK</sequence>
<evidence type="ECO:0000313" key="3">
    <source>
        <dbReference type="Proteomes" id="UP000677228"/>
    </source>
</evidence>
<gene>
    <name evidence="1" type="ORF">OVA965_LOCUS17157</name>
    <name evidence="2" type="ORF">TMI583_LOCUS17169</name>
</gene>
<proteinExistence type="predicted"/>
<evidence type="ECO:0000313" key="1">
    <source>
        <dbReference type="EMBL" id="CAF1055590.1"/>
    </source>
</evidence>
<dbReference type="EMBL" id="CAJNOK010008147">
    <property type="protein sequence ID" value="CAF1055590.1"/>
    <property type="molecule type" value="Genomic_DNA"/>
</dbReference>
<evidence type="ECO:0000313" key="2">
    <source>
        <dbReference type="EMBL" id="CAF3821867.1"/>
    </source>
</evidence>
<dbReference type="EMBL" id="CAJOBA010008162">
    <property type="protein sequence ID" value="CAF3821867.1"/>
    <property type="molecule type" value="Genomic_DNA"/>
</dbReference>
<organism evidence="1 3">
    <name type="scientific">Didymodactylos carnosus</name>
    <dbReference type="NCBI Taxonomy" id="1234261"/>
    <lineage>
        <taxon>Eukaryota</taxon>
        <taxon>Metazoa</taxon>
        <taxon>Spiralia</taxon>
        <taxon>Gnathifera</taxon>
        <taxon>Rotifera</taxon>
        <taxon>Eurotatoria</taxon>
        <taxon>Bdelloidea</taxon>
        <taxon>Philodinida</taxon>
        <taxon>Philodinidae</taxon>
        <taxon>Didymodactylos</taxon>
    </lineage>
</organism>
<accession>A0A8S2E5Q3</accession>
<name>A0A8S2E5Q3_9BILA</name>
<dbReference type="Proteomes" id="UP000677228">
    <property type="component" value="Unassembled WGS sequence"/>
</dbReference>